<reference evidence="4 5" key="1">
    <citation type="submission" date="2021-03" db="EMBL/GenBank/DDBJ databases">
        <title>Genomic Encyclopedia of Type Strains, Phase IV (KMG-IV): sequencing the most valuable type-strain genomes for metagenomic binning, comparative biology and taxonomic classification.</title>
        <authorList>
            <person name="Goeker M."/>
        </authorList>
    </citation>
    <scope>NUCLEOTIDE SEQUENCE [LARGE SCALE GENOMIC DNA]</scope>
    <source>
        <strain evidence="4 5">DSM 14349</strain>
    </source>
</reference>
<keyword evidence="5" id="KW-1185">Reference proteome</keyword>
<proteinExistence type="predicted"/>
<dbReference type="NCBIfam" id="TIGR03858">
    <property type="entry name" value="LLM_2I7G"/>
    <property type="match status" value="1"/>
</dbReference>
<gene>
    <name evidence="4" type="ORF">J2Z32_004210</name>
</gene>
<accession>A0ABS4FY69</accession>
<dbReference type="InterPro" id="IPR011251">
    <property type="entry name" value="Luciferase-like_dom"/>
</dbReference>
<keyword evidence="1" id="KW-0560">Oxidoreductase</keyword>
<dbReference type="InterPro" id="IPR050766">
    <property type="entry name" value="Bact_Lucif_Oxidored"/>
</dbReference>
<dbReference type="Pfam" id="PF00296">
    <property type="entry name" value="Bac_luciferase"/>
    <property type="match status" value="1"/>
</dbReference>
<dbReference type="SUPFAM" id="SSF51679">
    <property type="entry name" value="Bacterial luciferase-like"/>
    <property type="match status" value="1"/>
</dbReference>
<keyword evidence="2" id="KW-0503">Monooxygenase</keyword>
<evidence type="ECO:0000313" key="5">
    <source>
        <dbReference type="Proteomes" id="UP001519272"/>
    </source>
</evidence>
<evidence type="ECO:0000256" key="1">
    <source>
        <dbReference type="ARBA" id="ARBA00023002"/>
    </source>
</evidence>
<name>A0ABS4FY69_9BACL</name>
<dbReference type="RefSeq" id="WP_210091113.1">
    <property type="nucleotide sequence ID" value="NZ_JAGGKG010000028.1"/>
</dbReference>
<dbReference type="EMBL" id="JAGGKG010000028">
    <property type="protein sequence ID" value="MBP1907535.1"/>
    <property type="molecule type" value="Genomic_DNA"/>
</dbReference>
<dbReference type="PANTHER" id="PTHR30137:SF8">
    <property type="entry name" value="BLR5498 PROTEIN"/>
    <property type="match status" value="1"/>
</dbReference>
<dbReference type="Gene3D" id="3.20.20.30">
    <property type="entry name" value="Luciferase-like domain"/>
    <property type="match status" value="1"/>
</dbReference>
<comment type="caution">
    <text evidence="4">The sequence shown here is derived from an EMBL/GenBank/DDBJ whole genome shotgun (WGS) entry which is preliminary data.</text>
</comment>
<sequence length="351" mass="38690">MELGISTFAETTPDVVTGETMSHAKRLREVVEEIILADEVGLDVYGVGEHHRPDFAASSPAVVMAAAASRTKHIRLTSAVMILSSSDPVRVFQDFSTLDGVSDGRAELMIGRGSFTESFPLFGCDLNQYEELFEEKLDLLLQLQKSEKITWEGKYRPAIHNLGIYPRPVQAQLPIWIASAGRKESAIHAGQLGLPFALAIIGNVHPSSYAEHVRLYKEAAAQAGHDVSSLPIATHSHGFVAKTTQEAMEKFFPSTHARTNVRAVEKGLPAYHREDFDAACQFDGALYVGDPRTVADKIIYLRKHVGVTRFLLHVPHGSMPHADVMEAIRLFGTEVAPLVRKEIAEWEQGKE</sequence>
<dbReference type="InterPro" id="IPR022290">
    <property type="entry name" value="LLM_Atu2307-like"/>
</dbReference>
<evidence type="ECO:0000256" key="2">
    <source>
        <dbReference type="ARBA" id="ARBA00023033"/>
    </source>
</evidence>
<dbReference type="InterPro" id="IPR036661">
    <property type="entry name" value="Luciferase-like_sf"/>
</dbReference>
<protein>
    <submittedName>
        <fullName evidence="4">LLM family oxidoreductase</fullName>
    </submittedName>
</protein>
<feature type="domain" description="Luciferase-like" evidence="3">
    <location>
        <begin position="1"/>
        <end position="306"/>
    </location>
</feature>
<evidence type="ECO:0000259" key="3">
    <source>
        <dbReference type="Pfam" id="PF00296"/>
    </source>
</evidence>
<dbReference type="PANTHER" id="PTHR30137">
    <property type="entry name" value="LUCIFERASE-LIKE MONOOXYGENASE"/>
    <property type="match status" value="1"/>
</dbReference>
<evidence type="ECO:0000313" key="4">
    <source>
        <dbReference type="EMBL" id="MBP1907535.1"/>
    </source>
</evidence>
<dbReference type="Proteomes" id="UP001519272">
    <property type="component" value="Unassembled WGS sequence"/>
</dbReference>
<organism evidence="4 5">
    <name type="scientific">Paenibacillus turicensis</name>
    <dbReference type="NCBI Taxonomy" id="160487"/>
    <lineage>
        <taxon>Bacteria</taxon>
        <taxon>Bacillati</taxon>
        <taxon>Bacillota</taxon>
        <taxon>Bacilli</taxon>
        <taxon>Bacillales</taxon>
        <taxon>Paenibacillaceae</taxon>
        <taxon>Paenibacillus</taxon>
    </lineage>
</organism>